<evidence type="ECO:0000313" key="4">
    <source>
        <dbReference type="Proteomes" id="UP001151516"/>
    </source>
</evidence>
<dbReference type="Proteomes" id="UP001151516">
    <property type="component" value="Unassembled WGS sequence"/>
</dbReference>
<dbReference type="InterPro" id="IPR014756">
    <property type="entry name" value="Ig_E-set"/>
</dbReference>
<evidence type="ECO:0000259" key="2">
    <source>
        <dbReference type="Pfam" id="PF00339"/>
    </source>
</evidence>
<dbReference type="EMBL" id="JANBTX010000017">
    <property type="protein sequence ID" value="KAJ2689952.1"/>
    <property type="molecule type" value="Genomic_DNA"/>
</dbReference>
<sequence length="505" mass="53478">MVFSILPWQSMGAATTVSVHTKTTQIVLQESATSTNVLMGCVSLIVQRPTTVSSLDVEFSGKQKLDWRQGEGPSASIHTLRHNCAEITHRLLDGSDSGAAATAAAAKLLSGNMEGGSRCCSISDSVLTAVDSRQLDMYSPPNISRQSTSSDTLSPGSLATPNSSTLVLGPGEYRFTFEFLVPDTLPASVNSPLGGVTYSVSATMKRSWYQTSVVSPAVSIDVVRAPPSCLAPHMPSPSTAHANNERLLLGFTSLPALASAPLLFKAPVGNNWHISVYAPSHALFLGATTRIHAFATRNDMDDHDTAIELAELSVALSERIMHCVPQGKAQRATEQVVAAYSLDDSSHLISDESKSSDCNQRTLRHQQFDPQSIHALGDSFAELLTPAGALSFALPRIMASTKPGRGAQPSSASQLFSVSHEIRITVAVRVPEGGDYRMSFSSPVLVLPEALASSHGAPSALPCYASISNDVILVATLASSSCSCALDSTPCTCHLHPPEYNTLYI</sequence>
<name>A0A9W8GNS8_9FUNG</name>
<feature type="region of interest" description="Disordered" evidence="1">
    <location>
        <begin position="137"/>
        <end position="160"/>
    </location>
</feature>
<evidence type="ECO:0000313" key="3">
    <source>
        <dbReference type="EMBL" id="KAJ2689952.1"/>
    </source>
</evidence>
<dbReference type="SUPFAM" id="SSF81296">
    <property type="entry name" value="E set domains"/>
    <property type="match status" value="1"/>
</dbReference>
<dbReference type="InterPro" id="IPR050357">
    <property type="entry name" value="Arrestin_domain-protein"/>
</dbReference>
<dbReference type="InterPro" id="IPR011021">
    <property type="entry name" value="Arrestin-like_N"/>
</dbReference>
<dbReference type="AlphaFoldDB" id="A0A9W8GNS8"/>
<reference evidence="3" key="1">
    <citation type="submission" date="2022-07" db="EMBL/GenBank/DDBJ databases">
        <title>Phylogenomic reconstructions and comparative analyses of Kickxellomycotina fungi.</title>
        <authorList>
            <person name="Reynolds N.K."/>
            <person name="Stajich J.E."/>
            <person name="Barry K."/>
            <person name="Grigoriev I.V."/>
            <person name="Crous P."/>
            <person name="Smith M.E."/>
        </authorList>
    </citation>
    <scope>NUCLEOTIDE SEQUENCE</scope>
    <source>
        <strain evidence="3">CBS 109367</strain>
    </source>
</reference>
<dbReference type="GO" id="GO:0005737">
    <property type="term" value="C:cytoplasm"/>
    <property type="evidence" value="ECO:0007669"/>
    <property type="project" value="TreeGrafter"/>
</dbReference>
<dbReference type="PANTHER" id="PTHR11188:SF17">
    <property type="entry name" value="FI21816P1"/>
    <property type="match status" value="1"/>
</dbReference>
<keyword evidence="4" id="KW-1185">Reference proteome</keyword>
<dbReference type="OrthoDB" id="2333384at2759"/>
<accession>A0A9W8GNS8</accession>
<dbReference type="InterPro" id="IPR014752">
    <property type="entry name" value="Arrestin-like_C"/>
</dbReference>
<dbReference type="Pfam" id="PF00339">
    <property type="entry name" value="Arrestin_N"/>
    <property type="match status" value="1"/>
</dbReference>
<protein>
    <recommendedName>
        <fullName evidence="2">Arrestin-like N-terminal domain-containing protein</fullName>
    </recommendedName>
</protein>
<gene>
    <name evidence="3" type="ORF">IWW39_001063</name>
</gene>
<dbReference type="Gene3D" id="2.60.40.640">
    <property type="match status" value="1"/>
</dbReference>
<comment type="caution">
    <text evidence="3">The sequence shown here is derived from an EMBL/GenBank/DDBJ whole genome shotgun (WGS) entry which is preliminary data.</text>
</comment>
<organism evidence="3 4">
    <name type="scientific">Coemansia spiralis</name>
    <dbReference type="NCBI Taxonomy" id="417178"/>
    <lineage>
        <taxon>Eukaryota</taxon>
        <taxon>Fungi</taxon>
        <taxon>Fungi incertae sedis</taxon>
        <taxon>Zoopagomycota</taxon>
        <taxon>Kickxellomycotina</taxon>
        <taxon>Kickxellomycetes</taxon>
        <taxon>Kickxellales</taxon>
        <taxon>Kickxellaceae</taxon>
        <taxon>Coemansia</taxon>
    </lineage>
</organism>
<proteinExistence type="predicted"/>
<evidence type="ECO:0000256" key="1">
    <source>
        <dbReference type="SAM" id="MobiDB-lite"/>
    </source>
</evidence>
<dbReference type="GO" id="GO:0015031">
    <property type="term" value="P:protein transport"/>
    <property type="evidence" value="ECO:0007669"/>
    <property type="project" value="TreeGrafter"/>
</dbReference>
<feature type="domain" description="Arrestin-like N-terminal" evidence="2">
    <location>
        <begin position="162"/>
        <end position="211"/>
    </location>
</feature>
<feature type="compositionally biased region" description="Polar residues" evidence="1">
    <location>
        <begin position="141"/>
        <end position="160"/>
    </location>
</feature>
<dbReference type="PANTHER" id="PTHR11188">
    <property type="entry name" value="ARRESTIN DOMAIN CONTAINING PROTEIN"/>
    <property type="match status" value="1"/>
</dbReference>